<dbReference type="AlphaFoldDB" id="A0A284RV13"/>
<feature type="region of interest" description="Disordered" evidence="2">
    <location>
        <begin position="608"/>
        <end position="630"/>
    </location>
</feature>
<dbReference type="OMA" id="RICGHQE"/>
<dbReference type="Proteomes" id="UP000219338">
    <property type="component" value="Unassembled WGS sequence"/>
</dbReference>
<protein>
    <submittedName>
        <fullName evidence="3">Uncharacterized protein</fullName>
    </submittedName>
</protein>
<feature type="coiled-coil region" evidence="1">
    <location>
        <begin position="173"/>
        <end position="291"/>
    </location>
</feature>
<sequence length="644" mass="73669">MQGHHSIDAPAAAVCSARTQIVYFKAGKSLSEYEGALTIQGRPLREIIFREARMWLPVLFLLFARLYHSLLSSLSRLSPTNTLSSFSTSQISSVATRPNPLAMILKGISALDFDTGSVTQATRPLNKLSACCACPLHCKRWSDPQHLYPSQYRLLRDKTAENEHKWRKAIASARKAEERAKELEGRIDLCREETVKAKDEEIRTKTRRIQLQEDKIGRKDEIISLMDEKIRRMSEELRRKDEEIRRRVQDIKATDEYRMKASEAGLLAQRCEHAEKNLAGLCAENASLRQRICGHQEEKETILKELESMKGVVGAKDQEIIEARAALSSKQAELVNNSNNSQRVIMTLQQKSFETEREAQKKVLDVEEEARQGVLVAEEKMQELTKELAASRDEETRARAGHESAVEQLISKLEEVNQVAAERKKEIERLTVELKDAMSQGQLISERYRDLEMRPPPMDESYQWRLEEERSVALAELNWRDEEISFMKKVNTQLIVENQRLSGEVQQLQGWKVEAWSALQEQDTKLRQKERDITVTREGNQKLMECNRMLTIEVEGLRSSTDTVMAPPSDGACLSQMTTLALTRGEELSRVKEELACSLEREKQAFENFQTVHEQAPQEKPRSDSDEVGGHRGAWHIRVLCETV</sequence>
<evidence type="ECO:0000313" key="3">
    <source>
        <dbReference type="EMBL" id="SJL12567.1"/>
    </source>
</evidence>
<name>A0A284RV13_ARMOS</name>
<keyword evidence="1" id="KW-0175">Coiled coil</keyword>
<organism evidence="3 4">
    <name type="scientific">Armillaria ostoyae</name>
    <name type="common">Armillaria root rot fungus</name>
    <dbReference type="NCBI Taxonomy" id="47428"/>
    <lineage>
        <taxon>Eukaryota</taxon>
        <taxon>Fungi</taxon>
        <taxon>Dikarya</taxon>
        <taxon>Basidiomycota</taxon>
        <taxon>Agaricomycotina</taxon>
        <taxon>Agaricomycetes</taxon>
        <taxon>Agaricomycetidae</taxon>
        <taxon>Agaricales</taxon>
        <taxon>Marasmiineae</taxon>
        <taxon>Physalacriaceae</taxon>
        <taxon>Armillaria</taxon>
    </lineage>
</organism>
<feature type="coiled-coil region" evidence="1">
    <location>
        <begin position="367"/>
        <end position="440"/>
    </location>
</feature>
<proteinExistence type="predicted"/>
<gene>
    <name evidence="3" type="ORF">ARMOST_15995</name>
</gene>
<accession>A0A284RV13</accession>
<dbReference type="EMBL" id="FUEG01000017">
    <property type="protein sequence ID" value="SJL12567.1"/>
    <property type="molecule type" value="Genomic_DNA"/>
</dbReference>
<feature type="compositionally biased region" description="Basic and acidic residues" evidence="2">
    <location>
        <begin position="616"/>
        <end position="630"/>
    </location>
</feature>
<evidence type="ECO:0000256" key="1">
    <source>
        <dbReference type="SAM" id="Coils"/>
    </source>
</evidence>
<evidence type="ECO:0000256" key="2">
    <source>
        <dbReference type="SAM" id="MobiDB-lite"/>
    </source>
</evidence>
<dbReference type="OrthoDB" id="2960123at2759"/>
<keyword evidence="4" id="KW-1185">Reference proteome</keyword>
<reference evidence="4" key="1">
    <citation type="journal article" date="2017" name="Nat. Ecol. Evol.">
        <title>Genome expansion and lineage-specific genetic innovations in the forest pathogenic fungi Armillaria.</title>
        <authorList>
            <person name="Sipos G."/>
            <person name="Prasanna A.N."/>
            <person name="Walter M.C."/>
            <person name="O'Connor E."/>
            <person name="Balint B."/>
            <person name="Krizsan K."/>
            <person name="Kiss B."/>
            <person name="Hess J."/>
            <person name="Varga T."/>
            <person name="Slot J."/>
            <person name="Riley R."/>
            <person name="Boka B."/>
            <person name="Rigling D."/>
            <person name="Barry K."/>
            <person name="Lee J."/>
            <person name="Mihaltcheva S."/>
            <person name="LaButti K."/>
            <person name="Lipzen A."/>
            <person name="Waldron R."/>
            <person name="Moloney N.M."/>
            <person name="Sperisen C."/>
            <person name="Kredics L."/>
            <person name="Vagvoelgyi C."/>
            <person name="Patrignani A."/>
            <person name="Fitzpatrick D."/>
            <person name="Nagy I."/>
            <person name="Doyle S."/>
            <person name="Anderson J.B."/>
            <person name="Grigoriev I.V."/>
            <person name="Gueldener U."/>
            <person name="Muensterkoetter M."/>
            <person name="Nagy L.G."/>
        </authorList>
    </citation>
    <scope>NUCLEOTIDE SEQUENCE [LARGE SCALE GENOMIC DNA]</scope>
    <source>
        <strain evidence="4">C18/9</strain>
    </source>
</reference>
<evidence type="ECO:0000313" key="4">
    <source>
        <dbReference type="Proteomes" id="UP000219338"/>
    </source>
</evidence>